<name>A0A9X3IL66_9HYPH</name>
<dbReference type="PANTHER" id="PTHR21047:SF2">
    <property type="entry name" value="THYMIDINE DIPHOSPHO-4-KETO-RHAMNOSE 3,5-EPIMERASE"/>
    <property type="match status" value="1"/>
</dbReference>
<keyword evidence="7 8" id="KW-0413">Isomerase</keyword>
<dbReference type="AlphaFoldDB" id="A0A9X3IL66"/>
<dbReference type="SUPFAM" id="SSF51182">
    <property type="entry name" value="RmlC-like cupins"/>
    <property type="match status" value="1"/>
</dbReference>
<dbReference type="NCBIfam" id="TIGR01221">
    <property type="entry name" value="rmlC"/>
    <property type="match status" value="1"/>
</dbReference>
<dbReference type="GO" id="GO:0019305">
    <property type="term" value="P:dTDP-rhamnose biosynthetic process"/>
    <property type="evidence" value="ECO:0007669"/>
    <property type="project" value="UniProtKB-UniRule"/>
</dbReference>
<gene>
    <name evidence="8" type="primary">rfbC</name>
    <name evidence="8" type="ORF">OSH07_10075</name>
</gene>
<dbReference type="InterPro" id="IPR011051">
    <property type="entry name" value="RmlC_Cupin_sf"/>
</dbReference>
<dbReference type="InterPro" id="IPR014710">
    <property type="entry name" value="RmlC-like_jellyroll"/>
</dbReference>
<dbReference type="RefSeq" id="WP_266338500.1">
    <property type="nucleotide sequence ID" value="NZ_JAPKNK010000003.1"/>
</dbReference>
<keyword evidence="9" id="KW-1185">Reference proteome</keyword>
<protein>
    <recommendedName>
        <fullName evidence="4 7">dTDP-4-dehydrorhamnose 3,5-epimerase</fullName>
        <ecNumber evidence="3 7">5.1.3.13</ecNumber>
    </recommendedName>
    <alternativeName>
        <fullName evidence="7">Thymidine diphospho-4-keto-rhamnose 3,5-epimerase</fullName>
    </alternativeName>
</protein>
<comment type="catalytic activity">
    <reaction evidence="1 7">
        <text>dTDP-4-dehydro-6-deoxy-alpha-D-glucose = dTDP-4-dehydro-beta-L-rhamnose</text>
        <dbReference type="Rhea" id="RHEA:16969"/>
        <dbReference type="ChEBI" id="CHEBI:57649"/>
        <dbReference type="ChEBI" id="CHEBI:62830"/>
        <dbReference type="EC" id="5.1.3.13"/>
    </reaction>
</comment>
<sequence length="183" mass="20372">MTTIERFAIAGPALLHPKVHGDARGHFFEAFRQDMFQRHVDPAVAFVQDNQSLSRPAGTVRGLHFQLEPRAQAKLVRVLRGSILDVAVDIRPSSPTFGQHVAVTLSAENRAQLYVPAGFAHGFCTLEPDTEVFYKTSDYYSPEHDRGLAWNDPALGIDWPVTETAATLSDRDRKHPRLSDLAL</sequence>
<comment type="pathway">
    <text evidence="7">Carbohydrate biosynthesis; dTDP-L-rhamnose biosynthesis.</text>
</comment>
<proteinExistence type="inferred from homology"/>
<comment type="similarity">
    <text evidence="7">Belongs to the dTDP-4-dehydrorhamnose 3,5-epimerase family.</text>
</comment>
<comment type="function">
    <text evidence="2 7">Catalyzes the epimerization of the C3' and C5'positions of dTDP-6-deoxy-D-xylo-4-hexulose, forming dTDP-6-deoxy-L-lyxo-4-hexulose.</text>
</comment>
<evidence type="ECO:0000256" key="6">
    <source>
        <dbReference type="PIRSR" id="PIRSR600888-3"/>
    </source>
</evidence>
<dbReference type="GO" id="GO:0008830">
    <property type="term" value="F:dTDP-4-dehydrorhamnose 3,5-epimerase activity"/>
    <property type="evidence" value="ECO:0007669"/>
    <property type="project" value="UniProtKB-UniRule"/>
</dbReference>
<dbReference type="InterPro" id="IPR000888">
    <property type="entry name" value="RmlC-like"/>
</dbReference>
<feature type="active site" description="Proton acceptor" evidence="5">
    <location>
        <position position="64"/>
    </location>
</feature>
<dbReference type="GO" id="GO:0005829">
    <property type="term" value="C:cytosol"/>
    <property type="evidence" value="ECO:0007669"/>
    <property type="project" value="TreeGrafter"/>
</dbReference>
<reference evidence="8" key="1">
    <citation type="submission" date="2022-11" db="EMBL/GenBank/DDBJ databases">
        <title>Biodiversity and phylogenetic relationships of bacteria.</title>
        <authorList>
            <person name="Machado R.A.R."/>
            <person name="Bhat A."/>
            <person name="Loulou A."/>
            <person name="Kallel S."/>
        </authorList>
    </citation>
    <scope>NUCLEOTIDE SEQUENCE</scope>
    <source>
        <strain evidence="8">K-TC2</strain>
    </source>
</reference>
<evidence type="ECO:0000313" key="9">
    <source>
        <dbReference type="Proteomes" id="UP001144805"/>
    </source>
</evidence>
<accession>A0A9X3IL66</accession>
<dbReference type="CDD" id="cd00438">
    <property type="entry name" value="cupin_RmlC"/>
    <property type="match status" value="1"/>
</dbReference>
<dbReference type="Gene3D" id="2.60.120.10">
    <property type="entry name" value="Jelly Rolls"/>
    <property type="match status" value="1"/>
</dbReference>
<dbReference type="Proteomes" id="UP001144805">
    <property type="component" value="Unassembled WGS sequence"/>
</dbReference>
<evidence type="ECO:0000256" key="2">
    <source>
        <dbReference type="ARBA" id="ARBA00001997"/>
    </source>
</evidence>
<dbReference type="PANTHER" id="PTHR21047">
    <property type="entry name" value="DTDP-6-DEOXY-D-GLUCOSE-3,5 EPIMERASE"/>
    <property type="match status" value="1"/>
</dbReference>
<evidence type="ECO:0000313" key="8">
    <source>
        <dbReference type="EMBL" id="MCX5569537.1"/>
    </source>
</evidence>
<dbReference type="GO" id="GO:0000271">
    <property type="term" value="P:polysaccharide biosynthetic process"/>
    <property type="evidence" value="ECO:0007669"/>
    <property type="project" value="TreeGrafter"/>
</dbReference>
<evidence type="ECO:0000256" key="4">
    <source>
        <dbReference type="ARBA" id="ARBA00019595"/>
    </source>
</evidence>
<dbReference type="EMBL" id="JAPKNK010000003">
    <property type="protein sequence ID" value="MCX5569537.1"/>
    <property type="molecule type" value="Genomic_DNA"/>
</dbReference>
<feature type="active site" description="Proton donor" evidence="5">
    <location>
        <position position="134"/>
    </location>
</feature>
<evidence type="ECO:0000256" key="1">
    <source>
        <dbReference type="ARBA" id="ARBA00001298"/>
    </source>
</evidence>
<evidence type="ECO:0000256" key="3">
    <source>
        <dbReference type="ARBA" id="ARBA00012098"/>
    </source>
</evidence>
<comment type="caution">
    <text evidence="8">The sequence shown here is derived from an EMBL/GenBank/DDBJ whole genome shotgun (WGS) entry which is preliminary data.</text>
</comment>
<dbReference type="Pfam" id="PF00908">
    <property type="entry name" value="dTDP_sugar_isom"/>
    <property type="match status" value="1"/>
</dbReference>
<dbReference type="EC" id="5.1.3.13" evidence="3 7"/>
<feature type="site" description="Participates in a stacking interaction with the thymidine ring of dTDP-4-oxo-6-deoxyglucose" evidence="6">
    <location>
        <position position="140"/>
    </location>
</feature>
<comment type="subunit">
    <text evidence="7">Homodimer.</text>
</comment>
<evidence type="ECO:0000256" key="5">
    <source>
        <dbReference type="PIRSR" id="PIRSR600888-1"/>
    </source>
</evidence>
<organism evidence="8 9">
    <name type="scientific">Kaistia nematophila</name>
    <dbReference type="NCBI Taxonomy" id="2994654"/>
    <lineage>
        <taxon>Bacteria</taxon>
        <taxon>Pseudomonadati</taxon>
        <taxon>Pseudomonadota</taxon>
        <taxon>Alphaproteobacteria</taxon>
        <taxon>Hyphomicrobiales</taxon>
        <taxon>Kaistiaceae</taxon>
        <taxon>Kaistia</taxon>
    </lineage>
</organism>
<evidence type="ECO:0000256" key="7">
    <source>
        <dbReference type="RuleBase" id="RU364069"/>
    </source>
</evidence>